<proteinExistence type="predicted"/>
<reference evidence="2" key="1">
    <citation type="journal article" date="2022" name="bioRxiv">
        <title>Sequencing and chromosome-scale assembly of the giantPleurodeles waltlgenome.</title>
        <authorList>
            <person name="Brown T."/>
            <person name="Elewa A."/>
            <person name="Iarovenko S."/>
            <person name="Subramanian E."/>
            <person name="Araus A.J."/>
            <person name="Petzold A."/>
            <person name="Susuki M."/>
            <person name="Suzuki K.-i.T."/>
            <person name="Hayashi T."/>
            <person name="Toyoda A."/>
            <person name="Oliveira C."/>
            <person name="Osipova E."/>
            <person name="Leigh N.D."/>
            <person name="Simon A."/>
            <person name="Yun M.H."/>
        </authorList>
    </citation>
    <scope>NUCLEOTIDE SEQUENCE</scope>
    <source>
        <strain evidence="2">20211129_DDA</strain>
        <tissue evidence="2">Liver</tissue>
    </source>
</reference>
<evidence type="ECO:0000313" key="3">
    <source>
        <dbReference type="Proteomes" id="UP001066276"/>
    </source>
</evidence>
<dbReference type="Proteomes" id="UP001066276">
    <property type="component" value="Chromosome 7"/>
</dbReference>
<keyword evidence="3" id="KW-1185">Reference proteome</keyword>
<dbReference type="AlphaFoldDB" id="A0AAV7P534"/>
<gene>
    <name evidence="2" type="ORF">NDU88_000771</name>
</gene>
<dbReference type="EMBL" id="JANPWB010000011">
    <property type="protein sequence ID" value="KAJ1122275.1"/>
    <property type="molecule type" value="Genomic_DNA"/>
</dbReference>
<evidence type="ECO:0000256" key="1">
    <source>
        <dbReference type="SAM" id="MobiDB-lite"/>
    </source>
</evidence>
<protein>
    <submittedName>
        <fullName evidence="2">Uncharacterized protein</fullName>
    </submittedName>
</protein>
<organism evidence="2 3">
    <name type="scientific">Pleurodeles waltl</name>
    <name type="common">Iberian ribbed newt</name>
    <dbReference type="NCBI Taxonomy" id="8319"/>
    <lineage>
        <taxon>Eukaryota</taxon>
        <taxon>Metazoa</taxon>
        <taxon>Chordata</taxon>
        <taxon>Craniata</taxon>
        <taxon>Vertebrata</taxon>
        <taxon>Euteleostomi</taxon>
        <taxon>Amphibia</taxon>
        <taxon>Batrachia</taxon>
        <taxon>Caudata</taxon>
        <taxon>Salamandroidea</taxon>
        <taxon>Salamandridae</taxon>
        <taxon>Pleurodelinae</taxon>
        <taxon>Pleurodeles</taxon>
    </lineage>
</organism>
<comment type="caution">
    <text evidence="2">The sequence shown here is derived from an EMBL/GenBank/DDBJ whole genome shotgun (WGS) entry which is preliminary data.</text>
</comment>
<sequence length="144" mass="16212">MPKDPCTGASQFFVAGELDQAMQKGMQANNQRKSEPPGALGRENMTEGEDSCNKIDHHRDEEGNSRFENLEVGFETEVHFIAMNSVDHSPEGHHHQDYQCKKDQSWYKAADETFKEPVVEIESDNVAHRSPVSRASCCLQVHPV</sequence>
<accession>A0AAV7P534</accession>
<name>A0AAV7P534_PLEWA</name>
<evidence type="ECO:0000313" key="2">
    <source>
        <dbReference type="EMBL" id="KAJ1122275.1"/>
    </source>
</evidence>
<feature type="region of interest" description="Disordered" evidence="1">
    <location>
        <begin position="24"/>
        <end position="52"/>
    </location>
</feature>